<evidence type="ECO:0000313" key="1">
    <source>
        <dbReference type="EMBL" id="CAI5765911.1"/>
    </source>
</evidence>
<gene>
    <name evidence="1" type="ORF">PODLI_1B019144</name>
</gene>
<dbReference type="Proteomes" id="UP001178461">
    <property type="component" value="Chromosome 2"/>
</dbReference>
<organism evidence="1 2">
    <name type="scientific">Podarcis lilfordi</name>
    <name type="common">Lilford's wall lizard</name>
    <dbReference type="NCBI Taxonomy" id="74358"/>
    <lineage>
        <taxon>Eukaryota</taxon>
        <taxon>Metazoa</taxon>
        <taxon>Chordata</taxon>
        <taxon>Craniata</taxon>
        <taxon>Vertebrata</taxon>
        <taxon>Euteleostomi</taxon>
        <taxon>Lepidosauria</taxon>
        <taxon>Squamata</taxon>
        <taxon>Bifurcata</taxon>
        <taxon>Unidentata</taxon>
        <taxon>Episquamata</taxon>
        <taxon>Laterata</taxon>
        <taxon>Lacertibaenia</taxon>
        <taxon>Lacertidae</taxon>
        <taxon>Podarcis</taxon>
    </lineage>
</organism>
<proteinExistence type="predicted"/>
<keyword evidence="2" id="KW-1185">Reference proteome</keyword>
<sequence length="111" mass="12240">MPFVLRWLGNMCSAALTHVELIQHYTSASGLCWGQGSRITCPQQMLYSLLLNCSVDYTSSPRKQHVDCCEIKRKELNINNFPTPQASKAICQGVSGAAILIKIVIINDSAQ</sequence>
<accession>A0AA35NVP0</accession>
<evidence type="ECO:0000313" key="2">
    <source>
        <dbReference type="Proteomes" id="UP001178461"/>
    </source>
</evidence>
<dbReference type="EMBL" id="OX395127">
    <property type="protein sequence ID" value="CAI5765911.1"/>
    <property type="molecule type" value="Genomic_DNA"/>
</dbReference>
<name>A0AA35NVP0_9SAUR</name>
<reference evidence="1" key="1">
    <citation type="submission" date="2022-12" db="EMBL/GenBank/DDBJ databases">
        <authorList>
            <person name="Alioto T."/>
            <person name="Alioto T."/>
            <person name="Gomez Garrido J."/>
        </authorList>
    </citation>
    <scope>NUCLEOTIDE SEQUENCE</scope>
</reference>
<dbReference type="AlphaFoldDB" id="A0AA35NVP0"/>
<protein>
    <submittedName>
        <fullName evidence="1">Uncharacterized protein</fullName>
    </submittedName>
</protein>